<reference evidence="2 3" key="1">
    <citation type="journal article" date="2012" name="BMC Genomics">
        <title>Tools to kill: Genome of one of the most destructive plant pathogenic fungi Macrophomina phaseolina.</title>
        <authorList>
            <person name="Islam M.S."/>
            <person name="Haque M.S."/>
            <person name="Islam M.M."/>
            <person name="Emdad E.M."/>
            <person name="Halim A."/>
            <person name="Hossen Q.M.M."/>
            <person name="Hossain M.Z."/>
            <person name="Ahmed B."/>
            <person name="Rahim S."/>
            <person name="Rahman M.S."/>
            <person name="Alam M.M."/>
            <person name="Hou S."/>
            <person name="Wan X."/>
            <person name="Saito J.A."/>
            <person name="Alam M."/>
        </authorList>
    </citation>
    <scope>NUCLEOTIDE SEQUENCE [LARGE SCALE GENOMIC DNA]</scope>
    <source>
        <strain evidence="2 3">MS6</strain>
    </source>
</reference>
<dbReference type="HOGENOM" id="CLU_1421668_0_0_1"/>
<dbReference type="AlphaFoldDB" id="K2R818"/>
<evidence type="ECO:0000256" key="1">
    <source>
        <dbReference type="SAM" id="MobiDB-lite"/>
    </source>
</evidence>
<dbReference type="EMBL" id="AHHD01000207">
    <property type="protein sequence ID" value="EKG18531.1"/>
    <property type="molecule type" value="Genomic_DNA"/>
</dbReference>
<dbReference type="InParanoid" id="K2R818"/>
<protein>
    <submittedName>
        <fullName evidence="2">Uncharacterized protein</fullName>
    </submittedName>
</protein>
<feature type="compositionally biased region" description="Basic residues" evidence="1">
    <location>
        <begin position="161"/>
        <end position="183"/>
    </location>
</feature>
<gene>
    <name evidence="2" type="ORF">MPH_04333</name>
</gene>
<comment type="caution">
    <text evidence="2">The sequence shown here is derived from an EMBL/GenBank/DDBJ whole genome shotgun (WGS) entry which is preliminary data.</text>
</comment>
<dbReference type="Proteomes" id="UP000007129">
    <property type="component" value="Unassembled WGS sequence"/>
</dbReference>
<evidence type="ECO:0000313" key="2">
    <source>
        <dbReference type="EMBL" id="EKG18531.1"/>
    </source>
</evidence>
<accession>K2R818</accession>
<dbReference type="VEuPathDB" id="FungiDB:MPH_04333"/>
<proteinExistence type="predicted"/>
<evidence type="ECO:0000313" key="3">
    <source>
        <dbReference type="Proteomes" id="UP000007129"/>
    </source>
</evidence>
<feature type="region of interest" description="Disordered" evidence="1">
    <location>
        <begin position="100"/>
        <end position="191"/>
    </location>
</feature>
<feature type="compositionally biased region" description="Basic and acidic residues" evidence="1">
    <location>
        <begin position="135"/>
        <end position="151"/>
    </location>
</feature>
<name>K2R818_MACPH</name>
<sequence length="191" mass="21669">MIVTSRTEAAMTRPRVTRAATAKVAADRIKADRTTTVRKTTNRVTEDGKAGYIVVDGSLRDELQHRCITYSVTVAKTTTLTYLCPTTMIFPPIRVQKITPMPHQQSQSSRSSPGRKVQDDKSELPSTPQPGKHKEKPDQYQPSRHEGKEALMGRQHPLNSSKRHQTMAPHHLIHLRSRSRQGTRKPWQFLK</sequence>
<organism evidence="2 3">
    <name type="scientific">Macrophomina phaseolina (strain MS6)</name>
    <name type="common">Charcoal rot fungus</name>
    <dbReference type="NCBI Taxonomy" id="1126212"/>
    <lineage>
        <taxon>Eukaryota</taxon>
        <taxon>Fungi</taxon>
        <taxon>Dikarya</taxon>
        <taxon>Ascomycota</taxon>
        <taxon>Pezizomycotina</taxon>
        <taxon>Dothideomycetes</taxon>
        <taxon>Dothideomycetes incertae sedis</taxon>
        <taxon>Botryosphaeriales</taxon>
        <taxon>Botryosphaeriaceae</taxon>
        <taxon>Macrophomina</taxon>
    </lineage>
</organism>